<gene>
    <name evidence="2" type="ORF">CK203_006793</name>
</gene>
<comment type="caution">
    <text evidence="2">The sequence shown here is derived from an EMBL/GenBank/DDBJ whole genome shotgun (WGS) entry which is preliminary data.</text>
</comment>
<dbReference type="Proteomes" id="UP000288805">
    <property type="component" value="Unassembled WGS sequence"/>
</dbReference>
<accession>A0A438KCM1</accession>
<dbReference type="EMBL" id="QGNW01000010">
    <property type="protein sequence ID" value="RVX18956.1"/>
    <property type="molecule type" value="Genomic_DNA"/>
</dbReference>
<evidence type="ECO:0000313" key="2">
    <source>
        <dbReference type="EMBL" id="RVX18956.1"/>
    </source>
</evidence>
<organism evidence="2 3">
    <name type="scientific">Vitis vinifera</name>
    <name type="common">Grape</name>
    <dbReference type="NCBI Taxonomy" id="29760"/>
    <lineage>
        <taxon>Eukaryota</taxon>
        <taxon>Viridiplantae</taxon>
        <taxon>Streptophyta</taxon>
        <taxon>Embryophyta</taxon>
        <taxon>Tracheophyta</taxon>
        <taxon>Spermatophyta</taxon>
        <taxon>Magnoliopsida</taxon>
        <taxon>eudicotyledons</taxon>
        <taxon>Gunneridae</taxon>
        <taxon>Pentapetalae</taxon>
        <taxon>rosids</taxon>
        <taxon>Vitales</taxon>
        <taxon>Vitaceae</taxon>
        <taxon>Viteae</taxon>
        <taxon>Vitis</taxon>
    </lineage>
</organism>
<protein>
    <submittedName>
        <fullName evidence="2">Uncharacterized protein</fullName>
    </submittedName>
</protein>
<sequence>MWCDHYNRHGHTSDICWKIHGKPANWVPQRQTEGHACQTQSNQDNEATTENQASILFSKEQIKQLCRLLNQSPAPSSSTPSVGSCSVAQSGNYHSALKSTIHFKEPWIIDSGASDHMAGMGSVKYLKT</sequence>
<evidence type="ECO:0000313" key="3">
    <source>
        <dbReference type="Proteomes" id="UP000288805"/>
    </source>
</evidence>
<dbReference type="PANTHER" id="PTHR34222">
    <property type="entry name" value="GAG_PRE-INTEGRS DOMAIN-CONTAINING PROTEIN"/>
    <property type="match status" value="1"/>
</dbReference>
<reference evidence="2 3" key="1">
    <citation type="journal article" date="2018" name="PLoS Genet.">
        <title>Population sequencing reveals clonal diversity and ancestral inbreeding in the grapevine cultivar Chardonnay.</title>
        <authorList>
            <person name="Roach M.J."/>
            <person name="Johnson D.L."/>
            <person name="Bohlmann J."/>
            <person name="van Vuuren H.J."/>
            <person name="Jones S.J."/>
            <person name="Pretorius I.S."/>
            <person name="Schmidt S.A."/>
            <person name="Borneman A.R."/>
        </authorList>
    </citation>
    <scope>NUCLEOTIDE SEQUENCE [LARGE SCALE GENOMIC DNA]</scope>
    <source>
        <strain evidence="3">cv. Chardonnay</strain>
        <tissue evidence="2">Leaf</tissue>
    </source>
</reference>
<feature type="compositionally biased region" description="Polar residues" evidence="1">
    <location>
        <begin position="37"/>
        <end position="49"/>
    </location>
</feature>
<evidence type="ECO:0000256" key="1">
    <source>
        <dbReference type="SAM" id="MobiDB-lite"/>
    </source>
</evidence>
<dbReference type="PANTHER" id="PTHR34222:SF40">
    <property type="match status" value="1"/>
</dbReference>
<name>A0A438KCM1_VITVI</name>
<dbReference type="AlphaFoldDB" id="A0A438KCM1"/>
<proteinExistence type="predicted"/>
<feature type="region of interest" description="Disordered" evidence="1">
    <location>
        <begin position="29"/>
        <end position="49"/>
    </location>
</feature>